<dbReference type="KEGG" id="vg:77935247"/>
<dbReference type="EMBL" id="MH179480">
    <property type="protein sequence ID" value="AWH15475.1"/>
    <property type="molecule type" value="Genomic_DNA"/>
</dbReference>
<organism evidence="2 3">
    <name type="scientific">Pseudomonas phage 98PfluR60PP</name>
    <dbReference type="NCBI Taxonomy" id="2163965"/>
    <lineage>
        <taxon>Viruses</taxon>
        <taxon>Duplodnaviria</taxon>
        <taxon>Heunggongvirae</taxon>
        <taxon>Uroviricota</taxon>
        <taxon>Caudoviricetes</taxon>
        <taxon>Schitoviridae</taxon>
        <taxon>Littlefixvirus</taxon>
        <taxon>Littlefixvirus 98Pflur60pp</taxon>
    </lineage>
</organism>
<feature type="compositionally biased region" description="Low complexity" evidence="1">
    <location>
        <begin position="754"/>
        <end position="769"/>
    </location>
</feature>
<dbReference type="RefSeq" id="YP_010659279.1">
    <property type="nucleotide sequence ID" value="NC_070866.1"/>
</dbReference>
<dbReference type="Proteomes" id="UP000246250">
    <property type="component" value="Segment"/>
</dbReference>
<keyword evidence="3" id="KW-1185">Reference proteome</keyword>
<evidence type="ECO:0000313" key="3">
    <source>
        <dbReference type="Proteomes" id="UP000246250"/>
    </source>
</evidence>
<evidence type="ECO:0000256" key="1">
    <source>
        <dbReference type="SAM" id="MobiDB-lite"/>
    </source>
</evidence>
<sequence>MAKTGNGYTSILDPVQEAQGVGATEYRPLFADVAEIKLADMATLQARKERNVQDAWIGKMGLDAEDTAAQGINLGASLLSGASRTVGNVATLPIDLIAGMAQGTVPEAQVQAYNRSLTGEIQPGDDALLDQTAPLDDGVPQTYRERLQGSTGLQQVGKKVSDFFDISSIVDTARRDRLSDDLRNETSDSVQQIRDAKEAFDKGEYADAAKDGAAGLFRTIGSAISTGVQDPGAVTEYVVENVPQIVAAMINPATLTATNAGYGLDAYREGITEYSDKNEGQLPNEAERAEMGLYAASAALAETVGDASLIRGFKNSGKGIGAGAASVVGAGTREGVTEGYQTYAEAKAKLEDPTIEEIVEGATIGALVGGNFQLAAAGGSRASGTATSAAEKIEANQNVESLFEQSIASGDISDLARVDPTRAVQALGELSKDADQATVDANTAKADQIYKDLNSELSNVQARMESYSEEGVADLRDTAQWLEDNNGSASDKKAVADAIKASEAYTPAKRKADEAIAFQLQKQLDSVQEASQRLFTDSTPDVDSLVEQANTGDVQAADRVLTLTMTNPDAITTEMAQAMAGNESLSTEQRQAMASFSEAQEATDAFKGRAGVRSDVINGGSGFKGLEQYRNSIRMAIADGNSEAAQAQVDSLNSFAISRVSKANALAQAYEQVKGTNNQISIAPDSTGNWVQTDMGPADTRKAGGLMVGPTSFRLAGDVAAEADVLTKNANSFQAMVTAAPKLPEVQAAPVQEEVATPAEPAATQVEPQVTETNSGTAPVEGTTPVQEQAPTASQPTETVTETGELTAVKQSTGEAVTADNRQQVNLVGELFTQNAGSELDASNKPLVSVPNFASKLRAGEVRVQDFLAQKGEIAGPQRAAINNFFGFARLVDKHVLAGFTRRRSPEFRFQDYAQYLINEDGSVDENARTAISYGMFSWLSENAGNLYNTDAGINMILNRDIDDEVSPDAYRTLGRIGTREDVVANQLGARIAQALGLRAKPEASASDTARLETALGIQAIGAMARAGLIKRTEISDATMQRLMNTQDPAVSNAVHTFVTVASEKVNDRDVANEVVRKIREATTGSQSVVNKLFSVEAAGKEPSYEPVKFDQAYAKRTNREIPSTLAKILDKEGSKKHFVRQDMNQIAGVLSSDALYKIAGVIDTTDNPTHAYNLASRDAKNAGLIDQVDNFKSFVEKMTNDPTTEGIEQPLYFGRSVWMPQRVGLNTNVINPQTSKVHRHMLAMEGWESSVDINDPVQFNNFKLRVLEAFGVKTEAKSTALVLPAYDAKVNTPGIQAAVNELATILRGEATNPNEDVIVAGVAEAGENMHSLDALVSLAHMKNAQDGKFNTTLMAEVDGLTNGPMLSLMMLGAKGFDVMTQGGFIPQGALDANGNELIQFNDYKGMGNHDLYESTVSDALKRLDGTDPALLNALQVVTGQLLTEEGAVSSKGRNVIKKPLTAMMFGSNTLTAVQGMADGFIESIYSKMEDAAKAKDPEAMRTLLNAVNTLTRFKGLHLDANMGIDVAMQTNLTQGQVDAIKATFHEMLGSKVEDSLKDNYGLFIARRDTVNKTAQLAFRLYDAAYTALTEQAEETSPSIARRTGKTGKQTALSSLSTAEVKAINDRLTDMQPILQTAMSKQSDQLAAGMNMSKSKRELDRTDPFTSQAYFGDAVPTFQEDGSVVNRATTSVNGLRTKATDPGVAPFITSIHSTDSSIASSVYGEMNALNVHDALGVNLHQAQEVGQKLNKATFDNMLNYSAPSEMVSTLERVLAGLDNLMQDPELAARIQPKLKTLANEMAQKKLGTFEEQLAAIRDTARAADTEKLNMLASMQAVGQYATEGGSYIVTDADRTAALKQLDSIGENFDIAAEQSAANIDQLTKAQPLDLKAAASKALSRNSVETLSPATTLNTLDRLEQTPEVQAVREAMLVNNVTLEAAKAVLPEHQAAELVNQVNDNTRKLSVWGEVGTPLVQSNVDLVNVLATNKLTAAELVDSLAALNADPFTGKLLEMIKRTVKPSMPVNYITPDTAPDGALGTGVSKARGWYHQEAGAAAIYVKSPDFVESGINPEMLTHELVHAALAGLVDENTGKNNPVGQAVADLEALRLKAAELMEANGSLSGKYQNAVGNVHELLAWGLTNQGFQQEVLANIQIQSRAKGLWSGMRAFVDSLARMLFRGSNTKANETGLGMLVAQSAGLFKAAADLRKTRDAKTLAYEDAVDHINAMTAQEVVTALEGASPRIASEAHQAHLKDVMTNLVEPLYGPYGAFKEEAAANRAITPMDVYLKSLDTGTKPFASRALASPFNVNQQEGFVLESVQASLEAAMTNPNTVFVRQALTNLFNDGRKALKPENFHKGDWATATPTEKDIAQQKHEFLFKNSNVTQFAAMGIASEEVKNILTFRTSDATVPLASLPIAGRLVELFRRVMTKLASLHTKVSPNTRADFALATLLDQLVDIEAKHKDEMLRNKLSGMDQVEMAIGSVADNVRERAEAFGKIPFFKQNSSAYVRVAGAGISALAGDRVGAILDHTTVLRDRAFKDKHGVIMGAITEMRGLHDGNRIADALFKGAKAIEKDRKDHIENTVAQVMASFKDGGEYLNKETKDSITRVFLRTNMSALADAVGIDRLKELMENPAEMTKHRKDLEAQVQAMSPDFGYLTAATKDLAYHKVVGGNVSHNLMLNTRNIAEMYGTKKAGTQTNVKQLVPLLDQLLAVYAHSYTGTYDKALAMQAFRTEANRGNGQNGIDMILKLHSGLQKKSTTDLFKGQEALQQSGYVPEIHDNNIEVMLVARADLDKFEKAGYRLATELQKDSTDQTKDDRVMVTRRGSGQSGLLTGAISYTGYHRKGSSPDRASVNLLNGNQVTSAQHKSMIRKAKQPLIDALLNRDLSYDPRGQEAGKMVPVLAPDGRIADYRYMMTENNRDALLDRDNAMEQVLGTFAGQIVDKVASAQQNADVVGAMYDQYRADYNNRPSSYLQVGKDSKDPEIAELYRLLPESTKRDIKRIWKSDNMMIPADQLNMIMGYRKYSLTEAFAKPERDLKSRAGDGDRNWAEQLFVMVTRSLLGEKAALRVGQAEDIMQELVKEMKDILVVKNVTTLVGNIVSNLSLLGIEGVSPKEMINSHAVALKGALDYRKDRKREMQIEQAIEIDYIPEGQPALEAELAQIKDRLARNPIKPLVDAGLMPTIVEDVEADDSQYSYKSRLQRGVSKYTTRVPKLLKEAGKQVYMTHDTSTYKFLSQTTQLSDLIARYAMYQHTMNRARNPLSQADALRQAEESFVNYDLPSHRSIQYLNDMGIVMFTKYYMRIQKTIMRLVKEKPARVLGAIAIDAYTNGMSSVIDSSWTNRLGRNPLQDGAFGYFGTLDELPVFKFL</sequence>
<name>A0A2S1PG55_9CAUD</name>
<feature type="region of interest" description="Disordered" evidence="1">
    <location>
        <begin position="754"/>
        <end position="800"/>
    </location>
</feature>
<dbReference type="GeneID" id="77935247"/>
<accession>A0A2S1PG55</accession>
<reference evidence="2 3" key="1">
    <citation type="submission" date="2018-04" db="EMBL/GenBank/DDBJ databases">
        <title>Complete genome sequences of new Aeromonas and Pseudomonas phages promising in phage therapy dedicated to aquaculture.</title>
        <authorList>
            <person name="Kolsut J."/>
            <person name="Wojcik E."/>
            <person name="Wojtasik A."/>
            <person name="Dastych J."/>
        </authorList>
    </citation>
    <scope>NUCLEOTIDE SEQUENCE [LARGE SCALE GENOMIC DNA]</scope>
</reference>
<feature type="compositionally biased region" description="Polar residues" evidence="1">
    <location>
        <begin position="784"/>
        <end position="800"/>
    </location>
</feature>
<evidence type="ECO:0000313" key="2">
    <source>
        <dbReference type="EMBL" id="AWH15475.1"/>
    </source>
</evidence>
<proteinExistence type="predicted"/>
<protein>
    <submittedName>
        <fullName evidence="2">RNA polymerase</fullName>
    </submittedName>
</protein>